<dbReference type="GO" id="GO:0005739">
    <property type="term" value="C:mitochondrion"/>
    <property type="evidence" value="ECO:0007669"/>
    <property type="project" value="UniProtKB-SubCell"/>
</dbReference>
<keyword evidence="2" id="KW-0809">Transit peptide</keyword>
<evidence type="ECO:0000313" key="5">
    <source>
        <dbReference type="Proteomes" id="UP000266188"/>
    </source>
</evidence>
<proteinExistence type="predicted"/>
<sequence>MNAFLDPRNAHLIGSMPQSTFVEAFQLLSPAYFIIPYREIHRRFHPSTAKIKGCKDVEVIFDQFATDMISIIKTRQSAGNALCLAEYKHLLDCARAMGNGPMADNIWEGLLNDPTVRPDLQCYNYYMEALVWDRAYTGKERYRLRISPYAYWKRSKYTERAPGWQGYGVKARSVRVKVMGIFKNMTSTGIAGDEATFVNVFLAFTRVGYVKGAKSILKSVWNVDVDALCSNDPNVSPAKRFDRSSPLYPSDRLLFAVAHGFGILSNIPAALQTVEFISRSYNISVPEYVWVELFERAFVISRPNAHYNDQWVIRNGQVPRKFLFEMTTAMASRPYDCPPTIDMCRMLAKASWSQRSLFDCQHFTRVAYSRLVEMRRKRKEARLILERYLSELTLPGGSVDTLGLQSRGFADAVKTYEILRLRTAQYTSVVERLARLLLAFQKWVIEKNDPAWERWHLPRVLEEWQDFLPQTFDHPTTGGTVKFVGKSSWAQQYLTTHKTIPRRRSSLSTEPDFEEEPPELDDDFFWGNYIQKSPLAKVDHFLLNRVFWEVGPGRNYVESEDEILHRRYIPPKGATQDQALDLLLKSPVIPLRTPSVDGGLLPQHPSVHLFIRGLLVYLGVTIQLSLRYDDTKMPSHLLL</sequence>
<evidence type="ECO:0000256" key="3">
    <source>
        <dbReference type="ARBA" id="ARBA00023128"/>
    </source>
</evidence>
<dbReference type="AlphaFoldDB" id="A0A3A2ZDE2"/>
<keyword evidence="5" id="KW-1185">Reference proteome</keyword>
<dbReference type="OrthoDB" id="185373at2759"/>
<dbReference type="STRING" id="2070753.A0A3A2ZDE2"/>
<comment type="subcellular location">
    <subcellularLocation>
        <location evidence="1">Mitochondrion</location>
    </subcellularLocation>
</comment>
<organism evidence="4 5">
    <name type="scientific">Aspergillus sclerotialis</name>
    <dbReference type="NCBI Taxonomy" id="2070753"/>
    <lineage>
        <taxon>Eukaryota</taxon>
        <taxon>Fungi</taxon>
        <taxon>Dikarya</taxon>
        <taxon>Ascomycota</taxon>
        <taxon>Pezizomycotina</taxon>
        <taxon>Eurotiomycetes</taxon>
        <taxon>Eurotiomycetidae</taxon>
        <taxon>Eurotiales</taxon>
        <taxon>Aspergillaceae</taxon>
        <taxon>Aspergillus</taxon>
        <taxon>Aspergillus subgen. Polypaecilum</taxon>
    </lineage>
</organism>
<reference evidence="5" key="1">
    <citation type="submission" date="2017-02" db="EMBL/GenBank/DDBJ databases">
        <authorList>
            <person name="Tafer H."/>
            <person name="Lopandic K."/>
        </authorList>
    </citation>
    <scope>NUCLEOTIDE SEQUENCE [LARGE SCALE GENOMIC DNA]</scope>
    <source>
        <strain evidence="5">CBS 366.77</strain>
    </source>
</reference>
<gene>
    <name evidence="4" type="ORF">PHISCL_06702</name>
</gene>
<name>A0A3A2ZDE2_9EURO</name>
<evidence type="ECO:0008006" key="6">
    <source>
        <dbReference type="Google" id="ProtNLM"/>
    </source>
</evidence>
<comment type="caution">
    <text evidence="4">The sequence shown here is derived from an EMBL/GenBank/DDBJ whole genome shotgun (WGS) entry which is preliminary data.</text>
</comment>
<dbReference type="Proteomes" id="UP000266188">
    <property type="component" value="Unassembled WGS sequence"/>
</dbReference>
<protein>
    <recommendedName>
        <fullName evidence="6">Mitochondrial ATPase expression</fullName>
    </recommendedName>
</protein>
<dbReference type="InterPro" id="IPR024319">
    <property type="entry name" value="ATPase_expression_mit"/>
</dbReference>
<evidence type="ECO:0000256" key="1">
    <source>
        <dbReference type="ARBA" id="ARBA00004173"/>
    </source>
</evidence>
<dbReference type="Pfam" id="PF12921">
    <property type="entry name" value="ATP13"/>
    <property type="match status" value="1"/>
</dbReference>
<evidence type="ECO:0000313" key="4">
    <source>
        <dbReference type="EMBL" id="RJE20966.1"/>
    </source>
</evidence>
<evidence type="ECO:0000256" key="2">
    <source>
        <dbReference type="ARBA" id="ARBA00022946"/>
    </source>
</evidence>
<dbReference type="EMBL" id="MVGC01000263">
    <property type="protein sequence ID" value="RJE20966.1"/>
    <property type="molecule type" value="Genomic_DNA"/>
</dbReference>
<keyword evidence="3" id="KW-0496">Mitochondrion</keyword>
<accession>A0A3A2ZDE2</accession>